<accession>A0A562IL63</accession>
<comment type="caution">
    <text evidence="8">The sequence shown here is derived from an EMBL/GenBank/DDBJ whole genome shotgun (WGS) entry which is preliminary data.</text>
</comment>
<proteinExistence type="inferred from homology"/>
<keyword evidence="8" id="KW-0969">Cilium</keyword>
<evidence type="ECO:0000256" key="2">
    <source>
        <dbReference type="ARBA" id="ARBA00011255"/>
    </source>
</evidence>
<dbReference type="PANTHER" id="PTHR30288">
    <property type="entry name" value="FLAGELLAR CAP/ASSEMBLY PROTEIN FLID"/>
    <property type="match status" value="1"/>
</dbReference>
<keyword evidence="4 5" id="KW-0975">Bacterial flagellum</keyword>
<feature type="domain" description="Flagellar hook-associated protein 2 C-terminal" evidence="7">
    <location>
        <begin position="214"/>
        <end position="449"/>
    </location>
</feature>
<gene>
    <name evidence="8" type="ORF">JD78_00110</name>
</gene>
<sequence>MAGMSLSTGLISGMDTGTLISQLMQVEANPQTLLKQKLSAVQADAASYRAMNTRFDALRSAAAALQTDAAWGATKVASSSTTVTVSAGSTAVAGSEVSFSVTQLAATHAVVSGATWASAGDPAASPQQAWPLTITRDGTTVGTVDVPAGATLTEAVAAINARSAELGVKASVIQVAQGDVRLQLTAATGGAAGVFDVIPPGGGTSAAFVLTQQGRNAELDLGGGLVASSATNTFTDLVPGVTLTVTKADPFTPVSVTVTDDPSAAAAKVQSLVDAANGLLESIASYTDPKSSTAILKGDSTLRGLTSQVLSTISAGIGGTSASSVGIQLTRDGTLTFDKAVFTTALADDPAKVRTFLTEKTIVSPGADGISGNADDVTTPVGLVAKLEALAKGASDTTTGSLTLLAKGSDTTARDLQDRIANWDIRLALRKQTLTRQFTAMETALGTLQNQSSWLASQIAGLPSWSKSAKS</sequence>
<comment type="function">
    <text evidence="5">Required for morphogenesis and for the elongation of the flagellar filament by facilitating polymerization of the flagellin monomers at the tip of growing filament. Forms a capping structure, which prevents flagellin subunits (transported through the central channel of the flagellum) from leaking out without polymerization at the distal end.</text>
</comment>
<evidence type="ECO:0000256" key="5">
    <source>
        <dbReference type="RuleBase" id="RU362066"/>
    </source>
</evidence>
<keyword evidence="3" id="KW-0175">Coiled coil</keyword>
<dbReference type="EMBL" id="VLKF01000001">
    <property type="protein sequence ID" value="TWH71612.1"/>
    <property type="molecule type" value="Genomic_DNA"/>
</dbReference>
<comment type="subunit">
    <text evidence="2 5">Homopentamer.</text>
</comment>
<dbReference type="AlphaFoldDB" id="A0A562IL63"/>
<evidence type="ECO:0000259" key="6">
    <source>
        <dbReference type="Pfam" id="PF02465"/>
    </source>
</evidence>
<dbReference type="GO" id="GO:0009424">
    <property type="term" value="C:bacterial-type flagellum hook"/>
    <property type="evidence" value="ECO:0007669"/>
    <property type="project" value="UniProtKB-UniRule"/>
</dbReference>
<dbReference type="PANTHER" id="PTHR30288:SF0">
    <property type="entry name" value="FLAGELLAR HOOK-ASSOCIATED PROTEIN 2"/>
    <property type="match status" value="1"/>
</dbReference>
<dbReference type="Pfam" id="PF07195">
    <property type="entry name" value="FliD_C"/>
    <property type="match status" value="1"/>
</dbReference>
<dbReference type="Pfam" id="PF07196">
    <property type="entry name" value="Flagellin_IN"/>
    <property type="match status" value="1"/>
</dbReference>
<feature type="domain" description="Flagellar hook-associated protein 2 N-terminal" evidence="6">
    <location>
        <begin position="12"/>
        <end position="108"/>
    </location>
</feature>
<dbReference type="GO" id="GO:0007155">
    <property type="term" value="P:cell adhesion"/>
    <property type="evidence" value="ECO:0007669"/>
    <property type="project" value="InterPro"/>
</dbReference>
<name>A0A562IL63_9ACTN</name>
<dbReference type="RefSeq" id="WP_153361092.1">
    <property type="nucleotide sequence ID" value="NZ_ML762501.1"/>
</dbReference>
<keyword evidence="9" id="KW-1185">Reference proteome</keyword>
<dbReference type="InterPro" id="IPR010809">
    <property type="entry name" value="FliD_C"/>
</dbReference>
<evidence type="ECO:0000256" key="1">
    <source>
        <dbReference type="ARBA" id="ARBA00009764"/>
    </source>
</evidence>
<dbReference type="Pfam" id="PF02465">
    <property type="entry name" value="FliD_N"/>
    <property type="match status" value="1"/>
</dbReference>
<keyword evidence="5" id="KW-0964">Secreted</keyword>
<evidence type="ECO:0000259" key="7">
    <source>
        <dbReference type="Pfam" id="PF07195"/>
    </source>
</evidence>
<dbReference type="GO" id="GO:0009421">
    <property type="term" value="C:bacterial-type flagellum filament cap"/>
    <property type="evidence" value="ECO:0007669"/>
    <property type="project" value="InterPro"/>
</dbReference>
<organism evidence="8 9">
    <name type="scientific">Modestobacter roseus</name>
    <dbReference type="NCBI Taxonomy" id="1181884"/>
    <lineage>
        <taxon>Bacteria</taxon>
        <taxon>Bacillati</taxon>
        <taxon>Actinomycetota</taxon>
        <taxon>Actinomycetes</taxon>
        <taxon>Geodermatophilales</taxon>
        <taxon>Geodermatophilaceae</taxon>
        <taxon>Modestobacter</taxon>
    </lineage>
</organism>
<keyword evidence="8" id="KW-0282">Flagellum</keyword>
<comment type="similarity">
    <text evidence="1 5">Belongs to the FliD family.</text>
</comment>
<dbReference type="OrthoDB" id="5241527at2"/>
<dbReference type="InterPro" id="IPR040026">
    <property type="entry name" value="FliD"/>
</dbReference>
<comment type="subcellular location">
    <subcellularLocation>
        <location evidence="5">Secreted</location>
    </subcellularLocation>
    <subcellularLocation>
        <location evidence="5">Bacterial flagellum</location>
    </subcellularLocation>
</comment>
<evidence type="ECO:0000313" key="9">
    <source>
        <dbReference type="Proteomes" id="UP000321490"/>
    </source>
</evidence>
<protein>
    <recommendedName>
        <fullName evidence="5">Flagellar hook-associated protein 2</fullName>
        <shortName evidence="5">HAP2</shortName>
    </recommendedName>
    <alternativeName>
        <fullName evidence="5">Flagellar cap protein</fullName>
    </alternativeName>
</protein>
<evidence type="ECO:0000313" key="8">
    <source>
        <dbReference type="EMBL" id="TWH71612.1"/>
    </source>
</evidence>
<dbReference type="GO" id="GO:0005576">
    <property type="term" value="C:extracellular region"/>
    <property type="evidence" value="ECO:0007669"/>
    <property type="project" value="UniProtKB-SubCell"/>
</dbReference>
<evidence type="ECO:0000256" key="3">
    <source>
        <dbReference type="ARBA" id="ARBA00023054"/>
    </source>
</evidence>
<dbReference type="GO" id="GO:0071973">
    <property type="term" value="P:bacterial-type flagellum-dependent cell motility"/>
    <property type="evidence" value="ECO:0007669"/>
    <property type="project" value="TreeGrafter"/>
</dbReference>
<dbReference type="InterPro" id="IPR003481">
    <property type="entry name" value="FliD_N"/>
</dbReference>
<keyword evidence="8" id="KW-0966">Cell projection</keyword>
<dbReference type="Proteomes" id="UP000321490">
    <property type="component" value="Unassembled WGS sequence"/>
</dbReference>
<dbReference type="InterPro" id="IPR010810">
    <property type="entry name" value="Flagellin_hook_IN_motif"/>
</dbReference>
<evidence type="ECO:0000256" key="4">
    <source>
        <dbReference type="ARBA" id="ARBA00023143"/>
    </source>
</evidence>
<reference evidence="8 9" key="1">
    <citation type="submission" date="2019-07" db="EMBL/GenBank/DDBJ databases">
        <title>R&amp;d 2014.</title>
        <authorList>
            <person name="Klenk H.-P."/>
        </authorList>
    </citation>
    <scope>NUCLEOTIDE SEQUENCE [LARGE SCALE GENOMIC DNA]</scope>
    <source>
        <strain evidence="8 9">DSM 45764</strain>
    </source>
</reference>